<organism evidence="17 18">
    <name type="scientific">Candidatus Pseudogracilibacillus intestinigallinarum</name>
    <dbReference type="NCBI Taxonomy" id="2838742"/>
    <lineage>
        <taxon>Bacteria</taxon>
        <taxon>Bacillati</taxon>
        <taxon>Bacillota</taxon>
        <taxon>Bacilli</taxon>
        <taxon>Bacillales</taxon>
        <taxon>Bacillaceae</taxon>
        <taxon>Pseudogracilibacillus</taxon>
    </lineage>
</organism>
<dbReference type="SUPFAM" id="SSF69189">
    <property type="entry name" value="Penicillin-binding protein associated domain"/>
    <property type="match status" value="1"/>
</dbReference>
<reference evidence="17" key="1">
    <citation type="journal article" date="2021" name="PeerJ">
        <title>Extensive microbial diversity within the chicken gut microbiome revealed by metagenomics and culture.</title>
        <authorList>
            <person name="Gilroy R."/>
            <person name="Ravi A."/>
            <person name="Getino M."/>
            <person name="Pursley I."/>
            <person name="Horton D.L."/>
            <person name="Alikhan N.F."/>
            <person name="Baker D."/>
            <person name="Gharbi K."/>
            <person name="Hall N."/>
            <person name="Watson M."/>
            <person name="Adriaenssens E.M."/>
            <person name="Foster-Nyarko E."/>
            <person name="Jarju S."/>
            <person name="Secka A."/>
            <person name="Antonio M."/>
            <person name="Oren A."/>
            <person name="Chaudhuri R.R."/>
            <person name="La Ragione R."/>
            <person name="Hildebrand F."/>
            <person name="Pallen M.J."/>
        </authorList>
    </citation>
    <scope>NUCLEOTIDE SEQUENCE</scope>
    <source>
        <strain evidence="17">CHK169-2315</strain>
    </source>
</reference>
<dbReference type="GO" id="GO:0006508">
    <property type="term" value="P:proteolysis"/>
    <property type="evidence" value="ECO:0007669"/>
    <property type="project" value="UniProtKB-KW"/>
</dbReference>
<evidence type="ECO:0000256" key="7">
    <source>
        <dbReference type="ARBA" id="ARBA00022729"/>
    </source>
</evidence>
<sequence length="435" mass="48212">MYKRTVLFSLIVFAMILSIVAPNSIEAKSMKTKAESAIIVDVETGKILYAKNENEALPPASMTKMMTEYIVLDKINSGDLKWDDKTQISDYAYEISANNNFSGVGLTQDKDYTVKELYEAMAIYSDNATSIALAELISGTEGKFVELMNETGEKLGLTDFKFVNSNGLDNKLLDGKHPEGTKADDTNLLSAKSAALLAYHLVSDYPEVLETTSVTNTTFDGLEITNYNWMLPHDSQNLKQFYYEGVDGLKTGHTDLAGYAFTSTAEKDGQRLITVVMRTKSVEERFKETARLLDFGFKEFGEVELFPAGHQLETEKTLDVSKGKADKVGIEIAEKISAPIQKGTEGEYNVSYEIDESLLNKDGQLEAPIKKGDKVGVAKLIYEGENDPGYITEDKTFTVDIVATEDVEKKNWFSLLMSGIGSFFASLFTKITDLF</sequence>
<evidence type="ECO:0000256" key="5">
    <source>
        <dbReference type="ARBA" id="ARBA00022645"/>
    </source>
</evidence>
<evidence type="ECO:0000256" key="10">
    <source>
        <dbReference type="ARBA" id="ARBA00022984"/>
    </source>
</evidence>
<dbReference type="PRINTS" id="PR00725">
    <property type="entry name" value="DADACBPTASE1"/>
</dbReference>
<dbReference type="Gene3D" id="2.60.410.10">
    <property type="entry name" value="D-Ala-D-Ala carboxypeptidase, C-terminal domain"/>
    <property type="match status" value="1"/>
</dbReference>
<keyword evidence="8" id="KW-0378">Hydrolase</keyword>
<dbReference type="Pfam" id="PF07943">
    <property type="entry name" value="PBP5_C"/>
    <property type="match status" value="1"/>
</dbReference>
<dbReference type="InterPro" id="IPR018044">
    <property type="entry name" value="Peptidase_S11"/>
</dbReference>
<comment type="similarity">
    <text evidence="3 15">Belongs to the peptidase S11 family.</text>
</comment>
<feature type="domain" description="Peptidase S11 D-Ala-D-Ala carboxypeptidase A C-terminal" evidence="16">
    <location>
        <begin position="300"/>
        <end position="409"/>
    </location>
</feature>
<evidence type="ECO:0000256" key="12">
    <source>
        <dbReference type="ARBA" id="ARBA00034000"/>
    </source>
</evidence>
<evidence type="ECO:0000256" key="9">
    <source>
        <dbReference type="ARBA" id="ARBA00022960"/>
    </source>
</evidence>
<keyword evidence="5 17" id="KW-0121">Carboxypeptidase</keyword>
<evidence type="ECO:0000256" key="13">
    <source>
        <dbReference type="PIRSR" id="PIRSR618044-1"/>
    </source>
</evidence>
<keyword evidence="7" id="KW-0732">Signal</keyword>
<dbReference type="GO" id="GO:0008360">
    <property type="term" value="P:regulation of cell shape"/>
    <property type="evidence" value="ECO:0007669"/>
    <property type="project" value="UniProtKB-KW"/>
</dbReference>
<keyword evidence="10" id="KW-0573">Peptidoglycan synthesis</keyword>
<dbReference type="AlphaFoldDB" id="A0A9D1PM03"/>
<protein>
    <recommendedName>
        <fullName evidence="4">serine-type D-Ala-D-Ala carboxypeptidase</fullName>
        <ecNumber evidence="4">3.4.16.4</ecNumber>
    </recommendedName>
</protein>
<dbReference type="InterPro" id="IPR037167">
    <property type="entry name" value="Peptidase_S11_C_sf"/>
</dbReference>
<keyword evidence="11" id="KW-0961">Cell wall biogenesis/degradation</keyword>
<dbReference type="Gene3D" id="3.40.710.10">
    <property type="entry name" value="DD-peptidase/beta-lactamase superfamily"/>
    <property type="match status" value="1"/>
</dbReference>
<comment type="caution">
    <text evidence="17">The sequence shown here is derived from an EMBL/GenBank/DDBJ whole genome shotgun (WGS) entry which is preliminary data.</text>
</comment>
<dbReference type="Proteomes" id="UP000823937">
    <property type="component" value="Unassembled WGS sequence"/>
</dbReference>
<feature type="active site" evidence="13">
    <location>
        <position position="125"/>
    </location>
</feature>
<keyword evidence="9" id="KW-0133">Cell shape</keyword>
<reference evidence="17" key="2">
    <citation type="submission" date="2021-04" db="EMBL/GenBank/DDBJ databases">
        <authorList>
            <person name="Gilroy R."/>
        </authorList>
    </citation>
    <scope>NUCLEOTIDE SEQUENCE</scope>
    <source>
        <strain evidence="17">CHK169-2315</strain>
    </source>
</reference>
<gene>
    <name evidence="17" type="ORF">H9895_07390</name>
</gene>
<evidence type="ECO:0000256" key="1">
    <source>
        <dbReference type="ARBA" id="ARBA00003217"/>
    </source>
</evidence>
<dbReference type="EMBL" id="DXHX01000117">
    <property type="protein sequence ID" value="HIV74880.1"/>
    <property type="molecule type" value="Genomic_DNA"/>
</dbReference>
<evidence type="ECO:0000313" key="17">
    <source>
        <dbReference type="EMBL" id="HIV74880.1"/>
    </source>
</evidence>
<evidence type="ECO:0000259" key="16">
    <source>
        <dbReference type="SMART" id="SM00936"/>
    </source>
</evidence>
<evidence type="ECO:0000256" key="2">
    <source>
        <dbReference type="ARBA" id="ARBA00004752"/>
    </source>
</evidence>
<comment type="pathway">
    <text evidence="2">Cell wall biogenesis; peptidoglycan biosynthesis.</text>
</comment>
<dbReference type="GO" id="GO:0071555">
    <property type="term" value="P:cell wall organization"/>
    <property type="evidence" value="ECO:0007669"/>
    <property type="project" value="UniProtKB-KW"/>
</dbReference>
<evidence type="ECO:0000256" key="8">
    <source>
        <dbReference type="ARBA" id="ARBA00022801"/>
    </source>
</evidence>
<dbReference type="InterPro" id="IPR001967">
    <property type="entry name" value="Peptidase_S11_N"/>
</dbReference>
<dbReference type="PANTHER" id="PTHR21581:SF11">
    <property type="entry name" value="D-ALANYL-D-ALANINE CARBOXYPEPTIDASE DACA"/>
    <property type="match status" value="1"/>
</dbReference>
<name>A0A9D1PM03_9BACI</name>
<comment type="function">
    <text evidence="1">Removes C-terminal D-alanyl residues from sugar-peptide cell wall precursors.</text>
</comment>
<evidence type="ECO:0000256" key="14">
    <source>
        <dbReference type="PIRSR" id="PIRSR618044-2"/>
    </source>
</evidence>
<dbReference type="GO" id="GO:0009252">
    <property type="term" value="P:peptidoglycan biosynthetic process"/>
    <property type="evidence" value="ECO:0007669"/>
    <property type="project" value="UniProtKB-KW"/>
</dbReference>
<evidence type="ECO:0000256" key="11">
    <source>
        <dbReference type="ARBA" id="ARBA00023316"/>
    </source>
</evidence>
<dbReference type="InterPro" id="IPR012338">
    <property type="entry name" value="Beta-lactam/transpept-like"/>
</dbReference>
<feature type="binding site" evidence="14">
    <location>
        <position position="250"/>
    </location>
    <ligand>
        <name>substrate</name>
    </ligand>
</feature>
<dbReference type="EC" id="3.4.16.4" evidence="4"/>
<dbReference type="SUPFAM" id="SSF56601">
    <property type="entry name" value="beta-lactamase/transpeptidase-like"/>
    <property type="match status" value="1"/>
</dbReference>
<evidence type="ECO:0000256" key="4">
    <source>
        <dbReference type="ARBA" id="ARBA00012448"/>
    </source>
</evidence>
<evidence type="ECO:0000256" key="15">
    <source>
        <dbReference type="RuleBase" id="RU004016"/>
    </source>
</evidence>
<feature type="active site" description="Acyl-ester intermediate" evidence="13">
    <location>
        <position position="61"/>
    </location>
</feature>
<dbReference type="GO" id="GO:0009002">
    <property type="term" value="F:serine-type D-Ala-D-Ala carboxypeptidase activity"/>
    <property type="evidence" value="ECO:0007669"/>
    <property type="project" value="UniProtKB-EC"/>
</dbReference>
<proteinExistence type="inferred from homology"/>
<dbReference type="SMART" id="SM00936">
    <property type="entry name" value="PBP5_C"/>
    <property type="match status" value="1"/>
</dbReference>
<dbReference type="Pfam" id="PF00768">
    <property type="entry name" value="Peptidase_S11"/>
    <property type="match status" value="1"/>
</dbReference>
<evidence type="ECO:0000313" key="18">
    <source>
        <dbReference type="Proteomes" id="UP000823937"/>
    </source>
</evidence>
<dbReference type="InterPro" id="IPR015956">
    <property type="entry name" value="Peniciliin-bd_prot_C_sf"/>
</dbReference>
<evidence type="ECO:0000256" key="6">
    <source>
        <dbReference type="ARBA" id="ARBA00022670"/>
    </source>
</evidence>
<evidence type="ECO:0000256" key="3">
    <source>
        <dbReference type="ARBA" id="ARBA00007164"/>
    </source>
</evidence>
<accession>A0A9D1PM03</accession>
<keyword evidence="6" id="KW-0645">Protease</keyword>
<dbReference type="InterPro" id="IPR012907">
    <property type="entry name" value="Peptidase_S11_C"/>
</dbReference>
<comment type="catalytic activity">
    <reaction evidence="12">
        <text>Preferential cleavage: (Ac)2-L-Lys-D-Ala-|-D-Ala. Also transpeptidation of peptidyl-alanyl moieties that are N-acyl substituents of D-alanine.</text>
        <dbReference type="EC" id="3.4.16.4"/>
    </reaction>
</comment>
<dbReference type="PANTHER" id="PTHR21581">
    <property type="entry name" value="D-ALANYL-D-ALANINE CARBOXYPEPTIDASE"/>
    <property type="match status" value="1"/>
</dbReference>
<feature type="active site" description="Acyl-ester intermediate" evidence="13">
    <location>
        <position position="64"/>
    </location>
</feature>